<evidence type="ECO:0000313" key="2">
    <source>
        <dbReference type="EMBL" id="MBA0812693.1"/>
    </source>
</evidence>
<feature type="non-terminal residue" evidence="2">
    <location>
        <position position="117"/>
    </location>
</feature>
<comment type="caution">
    <text evidence="2">The sequence shown here is derived from an EMBL/GenBank/DDBJ whole genome shotgun (WGS) entry which is preliminary data.</text>
</comment>
<reference evidence="2 3" key="1">
    <citation type="journal article" date="2019" name="Genome Biol. Evol.">
        <title>Insights into the evolution of the New World diploid cottons (Gossypium, subgenus Houzingenia) based on genome sequencing.</title>
        <authorList>
            <person name="Grover C.E."/>
            <person name="Arick M.A. 2nd"/>
            <person name="Thrash A."/>
            <person name="Conover J.L."/>
            <person name="Sanders W.S."/>
            <person name="Peterson D.G."/>
            <person name="Frelichowski J.E."/>
            <person name="Scheffler J.A."/>
            <person name="Scheffler B.E."/>
            <person name="Wendel J.F."/>
        </authorList>
    </citation>
    <scope>NUCLEOTIDE SEQUENCE [LARGE SCALE GENOMIC DNA]</scope>
    <source>
        <strain evidence="2">0</strain>
        <tissue evidence="2">Leaf</tissue>
    </source>
</reference>
<dbReference type="AlphaFoldDB" id="A0A7J9HSP2"/>
<evidence type="ECO:0000313" key="3">
    <source>
        <dbReference type="Proteomes" id="UP000593560"/>
    </source>
</evidence>
<keyword evidence="3" id="KW-1185">Reference proteome</keyword>
<sequence length="117" mass="13536">LKLFLYHGLSLQCLDFDVFPTFRGTDTLLQLAFWHFSNMGHCFSKVSALSTFYLFYSMQFWSGLWRSVVYIVVLTARYAGSKGLLFHLPPLASLAFLELRGLTVLGMEKGRRKRKMK</sequence>
<name>A0A7J9HSP2_9ROSI</name>
<dbReference type="Proteomes" id="UP000593560">
    <property type="component" value="Unassembled WGS sequence"/>
</dbReference>
<keyword evidence="1" id="KW-0812">Transmembrane</keyword>
<protein>
    <submittedName>
        <fullName evidence="2">Uncharacterized protein</fullName>
    </submittedName>
</protein>
<gene>
    <name evidence="2" type="ORF">Gohar_026636</name>
</gene>
<organism evidence="2 3">
    <name type="scientific">Gossypium harknessii</name>
    <dbReference type="NCBI Taxonomy" id="34285"/>
    <lineage>
        <taxon>Eukaryota</taxon>
        <taxon>Viridiplantae</taxon>
        <taxon>Streptophyta</taxon>
        <taxon>Embryophyta</taxon>
        <taxon>Tracheophyta</taxon>
        <taxon>Spermatophyta</taxon>
        <taxon>Magnoliopsida</taxon>
        <taxon>eudicotyledons</taxon>
        <taxon>Gunneridae</taxon>
        <taxon>Pentapetalae</taxon>
        <taxon>rosids</taxon>
        <taxon>malvids</taxon>
        <taxon>Malvales</taxon>
        <taxon>Malvaceae</taxon>
        <taxon>Malvoideae</taxon>
        <taxon>Gossypium</taxon>
    </lineage>
</organism>
<dbReference type="EMBL" id="JABFAD010000011">
    <property type="protein sequence ID" value="MBA0812693.1"/>
    <property type="molecule type" value="Genomic_DNA"/>
</dbReference>
<keyword evidence="1" id="KW-1133">Transmembrane helix</keyword>
<feature type="transmembrane region" description="Helical" evidence="1">
    <location>
        <begin position="63"/>
        <end position="80"/>
    </location>
</feature>
<evidence type="ECO:0000256" key="1">
    <source>
        <dbReference type="SAM" id="Phobius"/>
    </source>
</evidence>
<proteinExistence type="predicted"/>
<accession>A0A7J9HSP2</accession>
<keyword evidence="1" id="KW-0472">Membrane</keyword>